<dbReference type="SUPFAM" id="SSF53474">
    <property type="entry name" value="alpha/beta-Hydrolases"/>
    <property type="match status" value="1"/>
</dbReference>
<dbReference type="InterPro" id="IPR033556">
    <property type="entry name" value="PLA"/>
</dbReference>
<evidence type="ECO:0000256" key="5">
    <source>
        <dbReference type="RuleBase" id="RU367093"/>
    </source>
</evidence>
<evidence type="ECO:0000313" key="8">
    <source>
        <dbReference type="Proteomes" id="UP000030645"/>
    </source>
</evidence>
<dbReference type="eggNOG" id="KOG4569">
    <property type="taxonomic scope" value="Eukaryota"/>
</dbReference>
<accession>W9SNV9</accession>
<dbReference type="STRING" id="981085.W9SNV9"/>
<dbReference type="AlphaFoldDB" id="W9SNV9"/>
<dbReference type="FunFam" id="3.40.50.1820:FF:000065">
    <property type="entry name" value="Phospholipase A1-II 3"/>
    <property type="match status" value="1"/>
</dbReference>
<dbReference type="Proteomes" id="UP000030645">
    <property type="component" value="Unassembled WGS sequence"/>
</dbReference>
<evidence type="ECO:0000256" key="3">
    <source>
        <dbReference type="ARBA" id="ARBA00022963"/>
    </source>
</evidence>
<dbReference type="GO" id="GO:0005737">
    <property type="term" value="C:cytoplasm"/>
    <property type="evidence" value="ECO:0007669"/>
    <property type="project" value="UniProtKB-ARBA"/>
</dbReference>
<dbReference type="PANTHER" id="PTHR31828">
    <property type="entry name" value="PHOSPHOLIPASE A1-IIGAMMA"/>
    <property type="match status" value="1"/>
</dbReference>
<dbReference type="InterPro" id="IPR029058">
    <property type="entry name" value="AB_hydrolase_fold"/>
</dbReference>
<organism evidence="7 8">
    <name type="scientific">Morus notabilis</name>
    <dbReference type="NCBI Taxonomy" id="981085"/>
    <lineage>
        <taxon>Eukaryota</taxon>
        <taxon>Viridiplantae</taxon>
        <taxon>Streptophyta</taxon>
        <taxon>Embryophyta</taxon>
        <taxon>Tracheophyta</taxon>
        <taxon>Spermatophyta</taxon>
        <taxon>Magnoliopsida</taxon>
        <taxon>eudicotyledons</taxon>
        <taxon>Gunneridae</taxon>
        <taxon>Pentapetalae</taxon>
        <taxon>rosids</taxon>
        <taxon>fabids</taxon>
        <taxon>Rosales</taxon>
        <taxon>Moraceae</taxon>
        <taxon>Moreae</taxon>
        <taxon>Morus</taxon>
    </lineage>
</organism>
<reference evidence="8" key="1">
    <citation type="submission" date="2013-01" db="EMBL/GenBank/DDBJ databases">
        <title>Draft Genome Sequence of a Mulberry Tree, Morus notabilis C.K. Schneid.</title>
        <authorList>
            <person name="He N."/>
            <person name="Zhao S."/>
        </authorList>
    </citation>
    <scope>NUCLEOTIDE SEQUENCE</scope>
</reference>
<evidence type="ECO:0000256" key="1">
    <source>
        <dbReference type="ARBA" id="ARBA00010701"/>
    </source>
</evidence>
<gene>
    <name evidence="7" type="ORF">L484_006158</name>
</gene>
<comment type="function">
    <text evidence="5">Acylhydrolase that catalyzes the hydrolysis of phospholipids at the sn-1 position.</text>
</comment>
<name>W9SNV9_9ROSA</name>
<dbReference type="KEGG" id="mnt:21389598"/>
<dbReference type="GO" id="GO:0008970">
    <property type="term" value="F:phospholipase A1 activity"/>
    <property type="evidence" value="ECO:0007669"/>
    <property type="project" value="UniProtKB-UniRule"/>
</dbReference>
<dbReference type="PANTHER" id="PTHR31828:SF20">
    <property type="entry name" value="PHOSPHOLIPASE A1"/>
    <property type="match status" value="1"/>
</dbReference>
<keyword evidence="8" id="KW-1185">Reference proteome</keyword>
<dbReference type="CDD" id="cd00519">
    <property type="entry name" value="Lipase_3"/>
    <property type="match status" value="1"/>
</dbReference>
<keyword evidence="4 5" id="KW-0443">Lipid metabolism</keyword>
<feature type="domain" description="Fungal lipase-type" evidence="6">
    <location>
        <begin position="131"/>
        <end position="290"/>
    </location>
</feature>
<dbReference type="EMBL" id="KE345867">
    <property type="protein sequence ID" value="EXC19463.1"/>
    <property type="molecule type" value="Genomic_DNA"/>
</dbReference>
<evidence type="ECO:0000256" key="4">
    <source>
        <dbReference type="ARBA" id="ARBA00023098"/>
    </source>
</evidence>
<dbReference type="Gene3D" id="3.40.50.1820">
    <property type="entry name" value="alpha/beta hydrolase"/>
    <property type="match status" value="1"/>
</dbReference>
<evidence type="ECO:0000313" key="7">
    <source>
        <dbReference type="EMBL" id="EXC19463.1"/>
    </source>
</evidence>
<proteinExistence type="inferred from homology"/>
<dbReference type="InterPro" id="IPR002921">
    <property type="entry name" value="Fungal_lipase-type"/>
</dbReference>
<keyword evidence="2 5" id="KW-0378">Hydrolase</keyword>
<sequence>MGSIAEKWKVFSGENDWKGLLDHPLDNDFRRYIIHYGERNEALGDAFIAEEKSKNYGRSRYAKRDFFSKVGLEKGNPYKYEVTNFIYAALELKPPSLTATWKVIKQSNLMAYVAVATDDGKAALGRRDILVSWRGTMLDPEWIKDLDFASVSASKILGTANDPKVHNGWYSLYTGTNPDSPLTSISARDQIINEIKKQVAAYKDEDLSITFVGHSMGAAIVTLNATDIVFNGFNKLPDKPDKAIPVTAFCIACPRIGDEGFSKVFTGLIGSNLHVLRINNYLDIVPKYPPGYYLYSDVGQELVVDSLESPYLKKALLTLHSLEVHLHTVAGYQGPDKEFDLKAIARDKVFLNKYGDYLDDEYRVVAEWWTEKNKSMIQNDDGTWELKDSEEEIN</sequence>
<evidence type="ECO:0000256" key="2">
    <source>
        <dbReference type="ARBA" id="ARBA00022801"/>
    </source>
</evidence>
<comment type="similarity">
    <text evidence="1 5">Belongs to the AB hydrolase superfamily. Lipase family.</text>
</comment>
<dbReference type="Pfam" id="PF01764">
    <property type="entry name" value="Lipase_3"/>
    <property type="match status" value="1"/>
</dbReference>
<protein>
    <recommendedName>
        <fullName evidence="5">Phospholipase A1</fullName>
        <ecNumber evidence="5">3.1.1.-</ecNumber>
    </recommendedName>
</protein>
<dbReference type="EC" id="3.1.1.-" evidence="5"/>
<keyword evidence="3 5" id="KW-0442">Lipid degradation</keyword>
<evidence type="ECO:0000259" key="6">
    <source>
        <dbReference type="Pfam" id="PF01764"/>
    </source>
</evidence>
<dbReference type="OrthoDB" id="438440at2759"/>
<dbReference type="GO" id="GO:0016042">
    <property type="term" value="P:lipid catabolic process"/>
    <property type="evidence" value="ECO:0007669"/>
    <property type="project" value="UniProtKB-UniRule"/>
</dbReference>